<dbReference type="InterPro" id="IPR011201">
    <property type="entry name" value="Zinc-ribbon_6_bact"/>
</dbReference>
<gene>
    <name evidence="2" type="ORF">HDIA_3367</name>
</gene>
<evidence type="ECO:0000313" key="3">
    <source>
        <dbReference type="Proteomes" id="UP000223606"/>
    </source>
</evidence>
<accession>A0A2C9D9U2</accession>
<keyword evidence="3" id="KW-1185">Reference proteome</keyword>
<dbReference type="InterPro" id="IPR031321">
    <property type="entry name" value="UCP012641"/>
</dbReference>
<reference evidence="3" key="1">
    <citation type="submission" date="2017-09" db="EMBL/GenBank/DDBJ databases">
        <title>Genome sequence of Nannocystis excedens DSM 71.</title>
        <authorList>
            <person name="Blom J."/>
        </authorList>
    </citation>
    <scope>NUCLEOTIDE SEQUENCE [LARGE SCALE GENOMIC DNA]</scope>
    <source>
        <strain evidence="3">type strain: E19</strain>
    </source>
</reference>
<dbReference type="EMBL" id="LT960614">
    <property type="protein sequence ID" value="SON56908.1"/>
    <property type="molecule type" value="Genomic_DNA"/>
</dbReference>
<dbReference type="OrthoDB" id="256753at2"/>
<dbReference type="KEGG" id="hdi:HDIA_3367"/>
<feature type="domain" description="Zinc-ribbon" evidence="1">
    <location>
        <begin position="4"/>
        <end position="93"/>
    </location>
</feature>
<sequence>MKIFECQSCGNAVHFDNTACLQCGHWLGYIPGLAGMSAVEEDNGVWRALIDGGSYFFCDNAKRDACNWLLPARHGPGLCAACRHNQTVPDLTQPENQTRWVKLERAKRHLFYSLTRWQLPMPSRTEDPNEGLAFDFMADVTKPDGTVEPVMTGHQDGLITINIAEADDVEREGRRTAMAEPYRTLLGHFRHEVGHFYWNLLVRDGGRLDGFRHIFGDERADYGEALEQHYEQGPRADWPLHHISSYASAHPWEDFAETFAHYVHMVDGLETARSYGIAIRAHVDVGDGLESPMAANPYHTERVDDLIEPWVPLTVAMNSLSRSMGQPDLYPFILSEPVKEKLGFVHDLIRSARDPSAPR</sequence>
<dbReference type="Proteomes" id="UP000223606">
    <property type="component" value="Chromosome 1"/>
</dbReference>
<dbReference type="Pfam" id="PF15887">
    <property type="entry name" value="Peptidase_Mx"/>
    <property type="match status" value="1"/>
</dbReference>
<organism evidence="2 3">
    <name type="scientific">Hartmannibacter diazotrophicus</name>
    <dbReference type="NCBI Taxonomy" id="1482074"/>
    <lineage>
        <taxon>Bacteria</taxon>
        <taxon>Pseudomonadati</taxon>
        <taxon>Pseudomonadota</taxon>
        <taxon>Alphaproteobacteria</taxon>
        <taxon>Hyphomicrobiales</taxon>
        <taxon>Pleomorphomonadaceae</taxon>
        <taxon>Hartmannibacter</taxon>
    </lineage>
</organism>
<dbReference type="PIRSF" id="PIRSF012641">
    <property type="entry name" value="UCP012641"/>
    <property type="match status" value="1"/>
</dbReference>
<dbReference type="Gene3D" id="3.40.390.70">
    <property type="match status" value="1"/>
</dbReference>
<dbReference type="RefSeq" id="WP_099557236.1">
    <property type="nucleotide sequence ID" value="NZ_LT960614.1"/>
</dbReference>
<dbReference type="Pfam" id="PF10005">
    <property type="entry name" value="Zn_ribbon_DZR_6"/>
    <property type="match status" value="1"/>
</dbReference>
<name>A0A2C9D9U2_9HYPH</name>
<proteinExistence type="predicted"/>
<evidence type="ECO:0000313" key="2">
    <source>
        <dbReference type="EMBL" id="SON56908.1"/>
    </source>
</evidence>
<protein>
    <recommendedName>
        <fullName evidence="1">Zinc-ribbon domain-containing protein</fullName>
    </recommendedName>
</protein>
<dbReference type="AlphaFoldDB" id="A0A2C9D9U2"/>
<evidence type="ECO:0000259" key="1">
    <source>
        <dbReference type="Pfam" id="PF10005"/>
    </source>
</evidence>